<sequence length="293" mass="34952">MLKQIARISFLFFFFCNNDLAYGLGTEQRQSGLDSIEYKYKGNDQLFHTLFQEPIFIYSTNHYSEVAKALATLETSVNESMYGDAWYYYQYINSNSYLDPKNVEDFEWISDLKPICEESVYEFCDLFGTLSESTRSLLLKNIYLTYQRLYCPKPTKLPYRGSSLRERLSSNGIIDFQYIGEDRLFKKILEPVAYEQVNEYQEQKKVLKELHQAIQQKQYGEAWWLYQRVVYGSNMDYRDISRFEWIADLIPLLKNTEFSLCQVLEIFANTVDKKELEMVYRYYKLFVEDLLHS</sequence>
<evidence type="ECO:0000313" key="3">
    <source>
        <dbReference type="EMBL" id="EPY53096.1"/>
    </source>
</evidence>
<dbReference type="GeneID" id="25037957"/>
<dbReference type="RefSeq" id="XP_013021358.1">
    <property type="nucleotide sequence ID" value="XM_013165904.1"/>
</dbReference>
<protein>
    <recommendedName>
        <fullName evidence="2">WD-like domain-containing protein</fullName>
    </recommendedName>
</protein>
<evidence type="ECO:0000259" key="2">
    <source>
        <dbReference type="Pfam" id="PF20493"/>
    </source>
</evidence>
<dbReference type="Pfam" id="PF20493">
    <property type="entry name" value="WD-like_fungi"/>
    <property type="match status" value="1"/>
</dbReference>
<keyword evidence="4" id="KW-1185">Reference proteome</keyword>
<dbReference type="Proteomes" id="UP000015464">
    <property type="component" value="Unassembled WGS sequence"/>
</dbReference>
<dbReference type="AlphaFoldDB" id="S9XHE3"/>
<accession>S9XHE3</accession>
<evidence type="ECO:0000256" key="1">
    <source>
        <dbReference type="SAM" id="SignalP"/>
    </source>
</evidence>
<name>S9XHE3_SCHCR</name>
<gene>
    <name evidence="3" type="ORF">SPOG_03640</name>
</gene>
<evidence type="ECO:0000313" key="4">
    <source>
        <dbReference type="Proteomes" id="UP000015464"/>
    </source>
</evidence>
<dbReference type="InterPro" id="IPR046925">
    <property type="entry name" value="WD-like_fungi"/>
</dbReference>
<keyword evidence="1" id="KW-0732">Signal</keyword>
<dbReference type="EMBL" id="KE546988">
    <property type="protein sequence ID" value="EPY53096.1"/>
    <property type="molecule type" value="Genomic_DNA"/>
</dbReference>
<proteinExistence type="predicted"/>
<feature type="chain" id="PRO_5004559720" description="WD-like domain-containing protein" evidence="1">
    <location>
        <begin position="24"/>
        <end position="293"/>
    </location>
</feature>
<feature type="signal peptide" evidence="1">
    <location>
        <begin position="1"/>
        <end position="23"/>
    </location>
</feature>
<feature type="domain" description="WD-like" evidence="2">
    <location>
        <begin position="57"/>
        <end position="153"/>
    </location>
</feature>
<dbReference type="HOGENOM" id="CLU_950456_0_0_1"/>
<organism evidence="3 4">
    <name type="scientific">Schizosaccharomyces cryophilus (strain OY26 / ATCC MYA-4695 / CBS 11777 / NBRC 106824 / NRRL Y48691)</name>
    <name type="common">Fission yeast</name>
    <dbReference type="NCBI Taxonomy" id="653667"/>
    <lineage>
        <taxon>Eukaryota</taxon>
        <taxon>Fungi</taxon>
        <taxon>Dikarya</taxon>
        <taxon>Ascomycota</taxon>
        <taxon>Taphrinomycotina</taxon>
        <taxon>Schizosaccharomycetes</taxon>
        <taxon>Schizosaccharomycetales</taxon>
        <taxon>Schizosaccharomycetaceae</taxon>
        <taxon>Schizosaccharomyces</taxon>
    </lineage>
</organism>
<reference evidence="3 4" key="1">
    <citation type="journal article" date="2011" name="Science">
        <title>Comparative functional genomics of the fission yeasts.</title>
        <authorList>
            <person name="Rhind N."/>
            <person name="Chen Z."/>
            <person name="Yassour M."/>
            <person name="Thompson D.A."/>
            <person name="Haas B.J."/>
            <person name="Habib N."/>
            <person name="Wapinski I."/>
            <person name="Roy S."/>
            <person name="Lin M.F."/>
            <person name="Heiman D.I."/>
            <person name="Young S.K."/>
            <person name="Furuya K."/>
            <person name="Guo Y."/>
            <person name="Pidoux A."/>
            <person name="Chen H.M."/>
            <person name="Robbertse B."/>
            <person name="Goldberg J.M."/>
            <person name="Aoki K."/>
            <person name="Bayne E.H."/>
            <person name="Berlin A.M."/>
            <person name="Desjardins C.A."/>
            <person name="Dobbs E."/>
            <person name="Dukaj L."/>
            <person name="Fan L."/>
            <person name="FitzGerald M.G."/>
            <person name="French C."/>
            <person name="Gujja S."/>
            <person name="Hansen K."/>
            <person name="Keifenheim D."/>
            <person name="Levin J.Z."/>
            <person name="Mosher R.A."/>
            <person name="Mueller C.A."/>
            <person name="Pfiffner J."/>
            <person name="Priest M."/>
            <person name="Russ C."/>
            <person name="Smialowska A."/>
            <person name="Swoboda P."/>
            <person name="Sykes S.M."/>
            <person name="Vaughn M."/>
            <person name="Vengrova S."/>
            <person name="Yoder R."/>
            <person name="Zeng Q."/>
            <person name="Allshire R."/>
            <person name="Baulcombe D."/>
            <person name="Birren B.W."/>
            <person name="Brown W."/>
            <person name="Ekwall K."/>
            <person name="Kellis M."/>
            <person name="Leatherwood J."/>
            <person name="Levin H."/>
            <person name="Margalit H."/>
            <person name="Martienssen R."/>
            <person name="Nieduszynski C.A."/>
            <person name="Spatafora J.W."/>
            <person name="Friedman N."/>
            <person name="Dalgaard J.Z."/>
            <person name="Baumann P."/>
            <person name="Niki H."/>
            <person name="Regev A."/>
            <person name="Nusbaum C."/>
        </authorList>
    </citation>
    <scope>NUCLEOTIDE SEQUENCE [LARGE SCALE GENOMIC DNA]</scope>
    <source>
        <strain evidence="4">OY26 / ATCC MYA-4695 / CBS 11777 / NBRC 106824 / NRRL Y48691</strain>
    </source>
</reference>